<accession>A0A8E0RS78</accession>
<keyword evidence="1" id="KW-0175">Coiled coil</keyword>
<name>A0A8E0RS78_9TREM</name>
<comment type="caution">
    <text evidence="3">The sequence shown here is derived from an EMBL/GenBank/DDBJ whole genome shotgun (WGS) entry which is preliminary data.</text>
</comment>
<gene>
    <name evidence="3" type="ORF">FBUS_07937</name>
</gene>
<evidence type="ECO:0000256" key="2">
    <source>
        <dbReference type="SAM" id="MobiDB-lite"/>
    </source>
</evidence>
<feature type="region of interest" description="Disordered" evidence="2">
    <location>
        <begin position="92"/>
        <end position="137"/>
    </location>
</feature>
<feature type="compositionally biased region" description="Polar residues" evidence="2">
    <location>
        <begin position="126"/>
        <end position="137"/>
    </location>
</feature>
<protein>
    <submittedName>
        <fullName evidence="3">Uncharacterized protein</fullName>
    </submittedName>
</protein>
<dbReference type="AlphaFoldDB" id="A0A8E0RS78"/>
<dbReference type="EMBL" id="LUCM01009686">
    <property type="protein sequence ID" value="KAA0186543.1"/>
    <property type="molecule type" value="Genomic_DNA"/>
</dbReference>
<dbReference type="Proteomes" id="UP000728185">
    <property type="component" value="Unassembled WGS sequence"/>
</dbReference>
<organism evidence="3 4">
    <name type="scientific">Fasciolopsis buskii</name>
    <dbReference type="NCBI Taxonomy" id="27845"/>
    <lineage>
        <taxon>Eukaryota</taxon>
        <taxon>Metazoa</taxon>
        <taxon>Spiralia</taxon>
        <taxon>Lophotrochozoa</taxon>
        <taxon>Platyhelminthes</taxon>
        <taxon>Trematoda</taxon>
        <taxon>Digenea</taxon>
        <taxon>Plagiorchiida</taxon>
        <taxon>Echinostomata</taxon>
        <taxon>Echinostomatoidea</taxon>
        <taxon>Fasciolidae</taxon>
        <taxon>Fasciolopsis</taxon>
    </lineage>
</organism>
<keyword evidence="4" id="KW-1185">Reference proteome</keyword>
<reference evidence="3" key="1">
    <citation type="submission" date="2019-05" db="EMBL/GenBank/DDBJ databases">
        <title>Annotation for the trematode Fasciolopsis buski.</title>
        <authorList>
            <person name="Choi Y.-J."/>
        </authorList>
    </citation>
    <scope>NUCLEOTIDE SEQUENCE</scope>
    <source>
        <strain evidence="3">HT</strain>
        <tissue evidence="3">Whole worm</tissue>
    </source>
</reference>
<evidence type="ECO:0000313" key="3">
    <source>
        <dbReference type="EMBL" id="KAA0186543.1"/>
    </source>
</evidence>
<feature type="compositionally biased region" description="Basic and acidic residues" evidence="2">
    <location>
        <begin position="94"/>
        <end position="111"/>
    </location>
</feature>
<dbReference type="OrthoDB" id="10512622at2759"/>
<evidence type="ECO:0000256" key="1">
    <source>
        <dbReference type="SAM" id="Coils"/>
    </source>
</evidence>
<sequence length="137" mass="16240">MNASNNVAERKLLRRKIEEQNEEIIRSQQELQYITEQTRGLQLSSEEAVRQLEKKLQKSSKFLFLLSNRENTALREEQQRVLATMRSELQSYEEQSREANASKKQLHEKLQEYASHSDVTRHFNDNLKSQSQSKLFK</sequence>
<proteinExistence type="predicted"/>
<feature type="coiled-coil region" evidence="1">
    <location>
        <begin position="3"/>
        <end position="37"/>
    </location>
</feature>
<evidence type="ECO:0000313" key="4">
    <source>
        <dbReference type="Proteomes" id="UP000728185"/>
    </source>
</evidence>